<organism evidence="1 2">
    <name type="scientific">Thiothrix lacustris</name>
    <dbReference type="NCBI Taxonomy" id="525917"/>
    <lineage>
        <taxon>Bacteria</taxon>
        <taxon>Pseudomonadati</taxon>
        <taxon>Pseudomonadota</taxon>
        <taxon>Gammaproteobacteria</taxon>
        <taxon>Thiotrichales</taxon>
        <taxon>Thiotrichaceae</taxon>
        <taxon>Thiothrix</taxon>
    </lineage>
</organism>
<evidence type="ECO:0000313" key="2">
    <source>
        <dbReference type="Proteomes" id="UP000192491"/>
    </source>
</evidence>
<comment type="caution">
    <text evidence="1">The sequence shown here is derived from an EMBL/GenBank/DDBJ whole genome shotgun (WGS) entry which is preliminary data.</text>
</comment>
<reference evidence="1 2" key="1">
    <citation type="submission" date="2017-01" db="EMBL/GenBank/DDBJ databases">
        <title>Novel large sulfur bacteria in the metagenomes of groundwater-fed chemosynthetic microbial mats in the Lake Huron basin.</title>
        <authorList>
            <person name="Sharrar A.M."/>
            <person name="Flood B.E."/>
            <person name="Bailey J.V."/>
            <person name="Jones D.S."/>
            <person name="Biddanda B."/>
            <person name="Ruberg S.A."/>
            <person name="Marcus D.N."/>
            <person name="Dick G.J."/>
        </authorList>
    </citation>
    <scope>NUCLEOTIDE SEQUENCE [LARGE SCALE GENOMIC DNA]</scope>
    <source>
        <strain evidence="1">A8</strain>
    </source>
</reference>
<protein>
    <submittedName>
        <fullName evidence="1">Uncharacterized protein</fullName>
    </submittedName>
</protein>
<gene>
    <name evidence="1" type="ORF">BWK73_41135</name>
</gene>
<proteinExistence type="predicted"/>
<evidence type="ECO:0000313" key="1">
    <source>
        <dbReference type="EMBL" id="OQX02910.1"/>
    </source>
</evidence>
<sequence>MKPTQTVQYRIHFQNRYTMVALNNTLVELLALQLGEYPGTAAAKFAVQRWLGAAVRNRFGAVAAENAPVETWARLCLQEAVINGESLLPKLVTSVPTET</sequence>
<accession>A0A1Y1QDC1</accession>
<dbReference type="Proteomes" id="UP000192491">
    <property type="component" value="Unassembled WGS sequence"/>
</dbReference>
<dbReference type="AlphaFoldDB" id="A0A1Y1QDC1"/>
<name>A0A1Y1QDC1_9GAMM</name>
<dbReference type="EMBL" id="MTEJ01000446">
    <property type="protein sequence ID" value="OQX02910.1"/>
    <property type="molecule type" value="Genomic_DNA"/>
</dbReference>